<accession>A0A1W9ZEJ3</accession>
<organism evidence="1 2">
    <name type="scientific">Mycobacterium angelicum</name>
    <dbReference type="NCBI Taxonomy" id="470074"/>
    <lineage>
        <taxon>Bacteria</taxon>
        <taxon>Bacillati</taxon>
        <taxon>Actinomycetota</taxon>
        <taxon>Actinomycetes</taxon>
        <taxon>Mycobacteriales</taxon>
        <taxon>Mycobacteriaceae</taxon>
        <taxon>Mycobacterium</taxon>
    </lineage>
</organism>
<evidence type="ECO:0000313" key="2">
    <source>
        <dbReference type="Proteomes" id="UP000192284"/>
    </source>
</evidence>
<comment type="caution">
    <text evidence="1">The sequence shown here is derived from an EMBL/GenBank/DDBJ whole genome shotgun (WGS) entry which is preliminary data.</text>
</comment>
<reference evidence="1 2" key="1">
    <citation type="submission" date="2017-02" db="EMBL/GenBank/DDBJ databases">
        <title>The new phylogeny of genus Mycobacterium.</title>
        <authorList>
            <person name="Tortoli E."/>
            <person name="Trovato A."/>
            <person name="Cirillo D.M."/>
        </authorList>
    </citation>
    <scope>NUCLEOTIDE SEQUENCE [LARGE SCALE GENOMIC DNA]</scope>
    <source>
        <strain evidence="1 2">DSM 45057</strain>
    </source>
</reference>
<dbReference type="RefSeq" id="WP_083115716.1">
    <property type="nucleotide sequence ID" value="NZ_JACKTS010000014.1"/>
</dbReference>
<dbReference type="AlphaFoldDB" id="A0A1W9ZEJ3"/>
<protein>
    <submittedName>
        <fullName evidence="1">Uncharacterized protein</fullName>
    </submittedName>
</protein>
<sequence length="125" mass="13672">MQTELRFDRWYLLLSVPLGLGPKTSELRVDGQHLHVKMGWAFTADIPLTSIKNAEPTNSRAYTAGVHFFGSRWLVNGSLKGLVALTLDPPAQAKVWLRKSVTVRQLVLSVTDPDALVAACSAKAS</sequence>
<proteinExistence type="predicted"/>
<keyword evidence="2" id="KW-1185">Reference proteome</keyword>
<gene>
    <name evidence="1" type="ORF">BST12_23855</name>
</gene>
<dbReference type="Proteomes" id="UP000192284">
    <property type="component" value="Unassembled WGS sequence"/>
</dbReference>
<evidence type="ECO:0000313" key="1">
    <source>
        <dbReference type="EMBL" id="ORA13462.1"/>
    </source>
</evidence>
<dbReference type="OrthoDB" id="4728888at2"/>
<dbReference type="EMBL" id="MVHE01000063">
    <property type="protein sequence ID" value="ORA13462.1"/>
    <property type="molecule type" value="Genomic_DNA"/>
</dbReference>
<name>A0A1W9ZEJ3_MYCAN</name>